<gene>
    <name evidence="2" type="ORF">WJX75_005077</name>
</gene>
<feature type="region of interest" description="Disordered" evidence="1">
    <location>
        <begin position="1"/>
        <end position="21"/>
    </location>
</feature>
<keyword evidence="3" id="KW-1185">Reference proteome</keyword>
<evidence type="ECO:0008006" key="4">
    <source>
        <dbReference type="Google" id="ProtNLM"/>
    </source>
</evidence>
<dbReference type="InterPro" id="IPR023198">
    <property type="entry name" value="PGP-like_dom2"/>
</dbReference>
<protein>
    <recommendedName>
        <fullName evidence="4">HAD-like protein</fullName>
    </recommendedName>
</protein>
<organism evidence="2 3">
    <name type="scientific">Coccomyxa subellipsoidea</name>
    <dbReference type="NCBI Taxonomy" id="248742"/>
    <lineage>
        <taxon>Eukaryota</taxon>
        <taxon>Viridiplantae</taxon>
        <taxon>Chlorophyta</taxon>
        <taxon>core chlorophytes</taxon>
        <taxon>Trebouxiophyceae</taxon>
        <taxon>Trebouxiophyceae incertae sedis</taxon>
        <taxon>Coccomyxaceae</taxon>
        <taxon>Coccomyxa</taxon>
    </lineage>
</organism>
<dbReference type="Gene3D" id="3.40.50.1000">
    <property type="entry name" value="HAD superfamily/HAD-like"/>
    <property type="match status" value="1"/>
</dbReference>
<dbReference type="InterPro" id="IPR006439">
    <property type="entry name" value="HAD-SF_hydro_IA"/>
</dbReference>
<dbReference type="InterPro" id="IPR036412">
    <property type="entry name" value="HAD-like_sf"/>
</dbReference>
<dbReference type="SUPFAM" id="SSF56784">
    <property type="entry name" value="HAD-like"/>
    <property type="match status" value="1"/>
</dbReference>
<sequence length="307" mass="33705">MTSLTALPASLPMPTGEDSENAVLKPLPRAVENVADDPSLHNPLARQERLSTGWFGVVVEFDGVVVEDTSDLHTKAWLQLSDEEGKSRPLQFALKRADGMKNEQVVQEVFCWSRAPLEVRRLCVRKEELYAALAGNHKPPVVPGVPLFLETLVKHNVPAGVVSSAPEARMRSALAATGLEHAFQTVVTGDDVYRGRPDPEAYLFAAQQLGRPTVRCVVVGNSNQSVEAARECGMRAVVVAGRKPLYELGAADLVVRGLDELSFINLKQLFSDEESVEAHSDEPELELEPEPEPAFSRPTMTMDYWPQ</sequence>
<dbReference type="InterPro" id="IPR023214">
    <property type="entry name" value="HAD_sf"/>
</dbReference>
<proteinExistence type="predicted"/>
<dbReference type="CDD" id="cd07505">
    <property type="entry name" value="HAD_BPGM-like"/>
    <property type="match status" value="1"/>
</dbReference>
<evidence type="ECO:0000256" key="1">
    <source>
        <dbReference type="SAM" id="MobiDB-lite"/>
    </source>
</evidence>
<dbReference type="InterPro" id="IPR041492">
    <property type="entry name" value="HAD_2"/>
</dbReference>
<dbReference type="Proteomes" id="UP001491310">
    <property type="component" value="Unassembled WGS sequence"/>
</dbReference>
<dbReference type="PANTHER" id="PTHR47108">
    <property type="entry name" value="5-AMINO-6-(5-PHOSPHO-D-RIBITYLAMINO)URACIL PHOSPHATASE, CHLOROPLASTIC"/>
    <property type="match status" value="1"/>
</dbReference>
<comment type="caution">
    <text evidence="2">The sequence shown here is derived from an EMBL/GenBank/DDBJ whole genome shotgun (WGS) entry which is preliminary data.</text>
</comment>
<evidence type="ECO:0000313" key="3">
    <source>
        <dbReference type="Proteomes" id="UP001491310"/>
    </source>
</evidence>
<reference evidence="2 3" key="1">
    <citation type="journal article" date="2024" name="Nat. Commun.">
        <title>Phylogenomics reveals the evolutionary origins of lichenization in chlorophyte algae.</title>
        <authorList>
            <person name="Puginier C."/>
            <person name="Libourel C."/>
            <person name="Otte J."/>
            <person name="Skaloud P."/>
            <person name="Haon M."/>
            <person name="Grisel S."/>
            <person name="Petersen M."/>
            <person name="Berrin J.G."/>
            <person name="Delaux P.M."/>
            <person name="Dal Grande F."/>
            <person name="Keller J."/>
        </authorList>
    </citation>
    <scope>NUCLEOTIDE SEQUENCE [LARGE SCALE GENOMIC DNA]</scope>
    <source>
        <strain evidence="2 3">SAG 216-7</strain>
    </source>
</reference>
<evidence type="ECO:0000313" key="2">
    <source>
        <dbReference type="EMBL" id="KAK9916629.1"/>
    </source>
</evidence>
<name>A0ABR2YXK6_9CHLO</name>
<dbReference type="Gene3D" id="1.10.150.240">
    <property type="entry name" value="Putative phosphatase, domain 2"/>
    <property type="match status" value="1"/>
</dbReference>
<dbReference type="EMBL" id="JALJOT010000003">
    <property type="protein sequence ID" value="KAK9916629.1"/>
    <property type="molecule type" value="Genomic_DNA"/>
</dbReference>
<feature type="region of interest" description="Disordered" evidence="1">
    <location>
        <begin position="275"/>
        <end position="307"/>
    </location>
</feature>
<dbReference type="PANTHER" id="PTHR47108:SF1">
    <property type="entry name" value="5-AMINO-6-(5-PHOSPHO-D-RIBITYLAMINO)URACIL PHOSPHATASE, CHLOROPLASTIC"/>
    <property type="match status" value="1"/>
</dbReference>
<accession>A0ABR2YXK6</accession>
<dbReference type="Pfam" id="PF13419">
    <property type="entry name" value="HAD_2"/>
    <property type="match status" value="1"/>
</dbReference>
<dbReference type="NCBIfam" id="TIGR01509">
    <property type="entry name" value="HAD-SF-IA-v3"/>
    <property type="match status" value="1"/>
</dbReference>